<name>A0A7V8L6B1_9GAMM</name>
<evidence type="ECO:0000313" key="1">
    <source>
        <dbReference type="EMBL" id="KHN55406.1"/>
    </source>
</evidence>
<gene>
    <name evidence="1" type="ORF">OI69_02710</name>
</gene>
<evidence type="ECO:0000313" key="2">
    <source>
        <dbReference type="Proteomes" id="UP000053038"/>
    </source>
</evidence>
<dbReference type="OrthoDB" id="2652925at2"/>
<dbReference type="AlphaFoldDB" id="A0A7V8L6B1"/>
<proteinExistence type="predicted"/>
<dbReference type="EMBL" id="JSXC01000006">
    <property type="protein sequence ID" value="KHN55406.1"/>
    <property type="molecule type" value="Genomic_DNA"/>
</dbReference>
<dbReference type="RefSeq" id="WP_039345823.1">
    <property type="nucleotide sequence ID" value="NZ_JSXC01000006.1"/>
</dbReference>
<sequence length="98" mass="11552">MIKMDLSIKSGNVTFDDFHIDEEQPLENYLDILKEDMLQIEFPGEFILDVGWRPSFDIKGRFFIALIKNYDWENPIYHSSAKNIEDLKTKINEAVKII</sequence>
<reference evidence="1 2" key="1">
    <citation type="submission" date="2014-10" db="EMBL/GenBank/DDBJ databases">
        <title>Genome sequence of Pectobacterium carotovorum M022.</title>
        <authorList>
            <person name="Chan K.-G."/>
            <person name="Tan W.-S."/>
        </authorList>
    </citation>
    <scope>NUCLEOTIDE SEQUENCE [LARGE SCALE GENOMIC DNA]</scope>
    <source>
        <strain evidence="1 2">M022</strain>
    </source>
</reference>
<comment type="caution">
    <text evidence="1">The sequence shown here is derived from an EMBL/GenBank/DDBJ whole genome shotgun (WGS) entry which is preliminary data.</text>
</comment>
<protein>
    <submittedName>
        <fullName evidence="1">Uncharacterized protein</fullName>
    </submittedName>
</protein>
<dbReference type="Proteomes" id="UP000053038">
    <property type="component" value="Unassembled WGS sequence"/>
</dbReference>
<organism evidence="1 2">
    <name type="scientific">Pectobacterium fontis</name>
    <dbReference type="NCBI Taxonomy" id="2558042"/>
    <lineage>
        <taxon>Bacteria</taxon>
        <taxon>Pseudomonadati</taxon>
        <taxon>Pseudomonadota</taxon>
        <taxon>Gammaproteobacteria</taxon>
        <taxon>Enterobacterales</taxon>
        <taxon>Pectobacteriaceae</taxon>
        <taxon>Pectobacterium</taxon>
    </lineage>
</organism>
<keyword evidence="2" id="KW-1185">Reference proteome</keyword>
<accession>A0A7V8L6B1</accession>